<evidence type="ECO:0000256" key="9">
    <source>
        <dbReference type="RuleBase" id="RU003788"/>
    </source>
</evidence>
<feature type="repeat" description="Cell wall-binding" evidence="8">
    <location>
        <begin position="44"/>
        <end position="63"/>
    </location>
</feature>
<dbReference type="GO" id="GO:0003796">
    <property type="term" value="F:lysozyme activity"/>
    <property type="evidence" value="ECO:0007669"/>
    <property type="project" value="UniProtKB-EC"/>
</dbReference>
<keyword evidence="11" id="KW-1185">Reference proteome</keyword>
<protein>
    <recommendedName>
        <fullName evidence="9">Lysozyme</fullName>
        <ecNumber evidence="9">3.2.1.17</ecNumber>
    </recommendedName>
</protein>
<evidence type="ECO:0000313" key="11">
    <source>
        <dbReference type="Proteomes" id="UP000277570"/>
    </source>
</evidence>
<comment type="catalytic activity">
    <reaction evidence="1 9">
        <text>Hydrolysis of (1-&gt;4)-beta-linkages between N-acetylmuramic acid and N-acetyl-D-glucosamine residues in a peptidoglycan and between N-acetyl-D-glucosamine residues in chitodextrins.</text>
        <dbReference type="EC" id="3.2.1.17"/>
    </reaction>
</comment>
<dbReference type="Pfam" id="PF00959">
    <property type="entry name" value="Phage_lysozyme"/>
    <property type="match status" value="1"/>
</dbReference>
<reference evidence="10 11" key="1">
    <citation type="submission" date="2018-11" db="EMBL/GenBank/DDBJ databases">
        <authorList>
            <consortium name="Pathogen Informatics"/>
        </authorList>
    </citation>
    <scope>NUCLEOTIDE SEQUENCE [LARGE SCALE GENOMIC DNA]</scope>
    <source>
        <strain evidence="10 11">NCTC10913</strain>
    </source>
</reference>
<evidence type="ECO:0000256" key="8">
    <source>
        <dbReference type="PROSITE-ProRule" id="PRU00591"/>
    </source>
</evidence>
<dbReference type="PANTHER" id="PTHR38107:SF3">
    <property type="entry name" value="LYSOZYME RRRD-RELATED"/>
    <property type="match status" value="1"/>
</dbReference>
<dbReference type="InterPro" id="IPR023346">
    <property type="entry name" value="Lysozyme-like_dom_sf"/>
</dbReference>
<accession>A0ABY6SYQ7</accession>
<dbReference type="Gene3D" id="2.10.270.10">
    <property type="entry name" value="Cholin Binding"/>
    <property type="match status" value="1"/>
</dbReference>
<dbReference type="SUPFAM" id="SSF69360">
    <property type="entry name" value="Cell wall binding repeat"/>
    <property type="match status" value="1"/>
</dbReference>
<keyword evidence="7 9" id="KW-0326">Glycosidase</keyword>
<evidence type="ECO:0000256" key="5">
    <source>
        <dbReference type="ARBA" id="ARBA00022801"/>
    </source>
</evidence>
<evidence type="ECO:0000256" key="4">
    <source>
        <dbReference type="ARBA" id="ARBA00022737"/>
    </source>
</evidence>
<dbReference type="CDD" id="cd00737">
    <property type="entry name" value="lyz_endolysin_autolysin"/>
    <property type="match status" value="1"/>
</dbReference>
<dbReference type="Gene3D" id="1.10.530.40">
    <property type="match status" value="1"/>
</dbReference>
<dbReference type="InterPro" id="IPR018337">
    <property type="entry name" value="Cell_wall/Cho-bd_repeat"/>
</dbReference>
<dbReference type="SUPFAM" id="SSF53955">
    <property type="entry name" value="Lysozyme-like"/>
    <property type="match status" value="1"/>
</dbReference>
<evidence type="ECO:0000256" key="2">
    <source>
        <dbReference type="ARBA" id="ARBA00022529"/>
    </source>
</evidence>
<comment type="caution">
    <text evidence="10">The sequence shown here is derived from an EMBL/GenBank/DDBJ whole genome shotgun (WGS) entry which is preliminary data.</text>
</comment>
<dbReference type="InterPro" id="IPR051018">
    <property type="entry name" value="Bacteriophage_GH24"/>
</dbReference>
<dbReference type="InterPro" id="IPR023347">
    <property type="entry name" value="Lysozyme_dom_sf"/>
</dbReference>
<dbReference type="Pfam" id="PF19127">
    <property type="entry name" value="Choline_bind_3"/>
    <property type="match status" value="1"/>
</dbReference>
<keyword evidence="3 9" id="KW-0081">Bacteriolytic enzyme</keyword>
<dbReference type="InterPro" id="IPR034690">
    <property type="entry name" value="Endolysin_T4_type"/>
</dbReference>
<dbReference type="InterPro" id="IPR002196">
    <property type="entry name" value="Glyco_hydro_24"/>
</dbReference>
<evidence type="ECO:0000313" key="10">
    <source>
        <dbReference type="EMBL" id="VDG73184.1"/>
    </source>
</evidence>
<keyword evidence="5 9" id="KW-0378">Hydrolase</keyword>
<feature type="repeat" description="Cell wall-binding" evidence="8">
    <location>
        <begin position="24"/>
        <end position="43"/>
    </location>
</feature>
<dbReference type="InterPro" id="IPR033907">
    <property type="entry name" value="Endolysin_autolysin"/>
</dbReference>
<organism evidence="10 11">
    <name type="scientific">Clostridium carnis</name>
    <dbReference type="NCBI Taxonomy" id="1530"/>
    <lineage>
        <taxon>Bacteria</taxon>
        <taxon>Bacillati</taxon>
        <taxon>Bacillota</taxon>
        <taxon>Clostridia</taxon>
        <taxon>Eubacteriales</taxon>
        <taxon>Clostridiaceae</taxon>
        <taxon>Clostridium</taxon>
    </lineage>
</organism>
<evidence type="ECO:0000256" key="1">
    <source>
        <dbReference type="ARBA" id="ARBA00000632"/>
    </source>
</evidence>
<evidence type="ECO:0000256" key="6">
    <source>
        <dbReference type="ARBA" id="ARBA00023200"/>
    </source>
</evidence>
<dbReference type="GO" id="GO:0008745">
    <property type="term" value="F:N-acetylmuramoyl-L-alanine amidase activity"/>
    <property type="evidence" value="ECO:0007669"/>
    <property type="project" value="UniProtKB-EC"/>
</dbReference>
<dbReference type="Pfam" id="PF01473">
    <property type="entry name" value="Choline_bind_1"/>
    <property type="match status" value="2"/>
</dbReference>
<name>A0ABY6SYQ7_9CLOT</name>
<gene>
    <name evidence="10" type="primary">lytA_22</name>
    <name evidence="10" type="ORF">NCTC10913_03522</name>
</gene>
<evidence type="ECO:0000256" key="7">
    <source>
        <dbReference type="ARBA" id="ARBA00023295"/>
    </source>
</evidence>
<sequence length="330" mass="38657">MSDVISLSNTENILSEAQSSENIKNGWVLENNKWYYYEDNKKLTTEWVKSNDRWYYLEKDGHMVKDWFQTTKNNDWYYAFQNETINNGKTFYEGEICTGWLKLNGKWHFFEDINENTLGVMYSDGIFKIKDKYHKFDKEGVWLEDRDANEAINIDNEMINIYNTSNHMGKRDITLNDMVSDDLCDFIAYFEGFRLKAYYCSSGVLTIGIGCTRKEVTSLGTITKERAYVELKKDVSKFACSIDDLCNKSNVDLKSYERDALISFAFNCGISALEKSTLWYNITKGIRDKNIIYENFLRFVKSSSGEVLQGLVRRRRAEAELFLLCRYLNI</sequence>
<keyword evidence="2 9" id="KW-0929">Antimicrobial</keyword>
<dbReference type="Proteomes" id="UP000277570">
    <property type="component" value="Unassembled WGS sequence"/>
</dbReference>
<keyword evidence="4" id="KW-0677">Repeat</keyword>
<dbReference type="HAMAP" id="MF_04110">
    <property type="entry name" value="ENDOLYSIN_T4"/>
    <property type="match status" value="1"/>
</dbReference>
<dbReference type="EC" id="3.2.1.17" evidence="9"/>
<comment type="similarity">
    <text evidence="9">Belongs to the glycosyl hydrolase 24 family.</text>
</comment>
<proteinExistence type="inferred from homology"/>
<dbReference type="PANTHER" id="PTHR38107">
    <property type="match status" value="1"/>
</dbReference>
<dbReference type="RefSeq" id="WP_125149411.1">
    <property type="nucleotide sequence ID" value="NZ_UYIN01000019.1"/>
</dbReference>
<keyword evidence="6" id="KW-1035">Host cytoplasm</keyword>
<dbReference type="PROSITE" id="PS51170">
    <property type="entry name" value="CW"/>
    <property type="match status" value="2"/>
</dbReference>
<evidence type="ECO:0000256" key="3">
    <source>
        <dbReference type="ARBA" id="ARBA00022638"/>
    </source>
</evidence>
<dbReference type="EMBL" id="UYIN01000019">
    <property type="protein sequence ID" value="VDG73184.1"/>
    <property type="molecule type" value="Genomic_DNA"/>
</dbReference>